<dbReference type="EMBL" id="CP001830">
    <property type="protein sequence ID" value="AEH77515.1"/>
    <property type="molecule type" value="Genomic_DNA"/>
</dbReference>
<sequence>MTPAQCRAARALLNWTQPHLAEAAGVSPSTLRDFESGKRIPIANNLAAIRTALATAGVTFLEDGDVAAGPGVAMHPTN</sequence>
<feature type="domain" description="HTH cro/C1-type" evidence="1">
    <location>
        <begin position="7"/>
        <end position="60"/>
    </location>
</feature>
<dbReference type="Gene3D" id="1.10.260.40">
    <property type="entry name" value="lambda repressor-like DNA-binding domains"/>
    <property type="match status" value="1"/>
</dbReference>
<dbReference type="AlphaFoldDB" id="F7X7S5"/>
<protein>
    <submittedName>
        <fullName evidence="2">Transcriptional regulator</fullName>
    </submittedName>
</protein>
<proteinExistence type="predicted"/>
<dbReference type="RefSeq" id="WP_014528955.1">
    <property type="nucleotide sequence ID" value="NC_017325.1"/>
</dbReference>
<evidence type="ECO:0000259" key="1">
    <source>
        <dbReference type="PROSITE" id="PS50943"/>
    </source>
</evidence>
<dbReference type="InterPro" id="IPR001387">
    <property type="entry name" value="Cro/C1-type_HTH"/>
</dbReference>
<dbReference type="SUPFAM" id="SSF47413">
    <property type="entry name" value="lambda repressor-like DNA-binding domains"/>
    <property type="match status" value="1"/>
</dbReference>
<dbReference type="SMART" id="SM00530">
    <property type="entry name" value="HTH_XRE"/>
    <property type="match status" value="1"/>
</dbReference>
<name>F7X7S5_SINMM</name>
<dbReference type="PROSITE" id="PS50943">
    <property type="entry name" value="HTH_CROC1"/>
    <property type="match status" value="1"/>
</dbReference>
<accession>F7X7S5</accession>
<dbReference type="Pfam" id="PF01381">
    <property type="entry name" value="HTH_3"/>
    <property type="match status" value="1"/>
</dbReference>
<dbReference type="KEGG" id="smx:SM11_chr0232"/>
<evidence type="ECO:0000313" key="2">
    <source>
        <dbReference type="EMBL" id="AEH77515.1"/>
    </source>
</evidence>
<dbReference type="InterPro" id="IPR010982">
    <property type="entry name" value="Lambda_DNA-bd_dom_sf"/>
</dbReference>
<organism evidence="2 3">
    <name type="scientific">Sinorhizobium meliloti (strain SM11)</name>
    <dbReference type="NCBI Taxonomy" id="707241"/>
    <lineage>
        <taxon>Bacteria</taxon>
        <taxon>Pseudomonadati</taxon>
        <taxon>Pseudomonadota</taxon>
        <taxon>Alphaproteobacteria</taxon>
        <taxon>Hyphomicrobiales</taxon>
        <taxon>Rhizobiaceae</taxon>
        <taxon>Sinorhizobium/Ensifer group</taxon>
        <taxon>Sinorhizobium</taxon>
    </lineage>
</organism>
<dbReference type="GO" id="GO:0003677">
    <property type="term" value="F:DNA binding"/>
    <property type="evidence" value="ECO:0007669"/>
    <property type="project" value="InterPro"/>
</dbReference>
<dbReference type="HOGENOM" id="CLU_066192_28_3_5"/>
<evidence type="ECO:0000313" key="3">
    <source>
        <dbReference type="Proteomes" id="UP000009045"/>
    </source>
</evidence>
<dbReference type="CDD" id="cd00093">
    <property type="entry name" value="HTH_XRE"/>
    <property type="match status" value="1"/>
</dbReference>
<dbReference type="Proteomes" id="UP000009045">
    <property type="component" value="Chromosome"/>
</dbReference>
<reference evidence="2 3" key="1">
    <citation type="journal article" date="2011" name="J. Biotechnol.">
        <title>The complete genome sequence of the dominant Sinorhizobium meliloti field isolate SM11 extends the S. meliloti pan-genome.</title>
        <authorList>
            <person name="Schneiker-Bekel S."/>
            <person name="Wibberg D."/>
            <person name="Bekel T."/>
            <person name="Blom J."/>
            <person name="Linke B."/>
            <person name="Neuweger H."/>
            <person name="Stiens M."/>
            <person name="Vorholter F.J."/>
            <person name="Weidner S."/>
            <person name="Goesmann A."/>
            <person name="Puhler A."/>
            <person name="Schluter A."/>
        </authorList>
    </citation>
    <scope>NUCLEOTIDE SEQUENCE [LARGE SCALE GENOMIC DNA]</scope>
    <source>
        <strain evidence="2 3">SM11</strain>
    </source>
</reference>
<gene>
    <name evidence="2" type="ordered locus">SM11_chr0232</name>
</gene>